<dbReference type="GO" id="GO:0035556">
    <property type="term" value="P:intracellular signal transduction"/>
    <property type="evidence" value="ECO:0007669"/>
    <property type="project" value="InterPro"/>
</dbReference>
<protein>
    <recommendedName>
        <fullName evidence="1">Doublecortin domain-containing protein</fullName>
    </recommendedName>
</protein>
<feature type="domain" description="Doublecortin" evidence="1">
    <location>
        <begin position="13"/>
        <end position="95"/>
    </location>
</feature>
<sequence length="233" mass="26354">MASAGTPLVPQAKNVVVFRNGDPFFTGRKFVVNQRQILTFESFLNEVTNNINAPVAVRNIYTPSGGHRVLQLNDLQNGSHYVAAGFEKFKKIDYLQNGNPKPKENRGKIGITVRAVYSNRVNVSARWKKYIPIPCIVHIFRNGDVLNPPFRLIIPKHVMTNWDKILAMITEKAKIQTGAVRRSVFKVSEKRAELQGAQEIPDDENTKVELPIDKRVAETVEDEVIPEEETISY</sequence>
<dbReference type="CDD" id="cd17150">
    <property type="entry name" value="DCX1_DCDC2B"/>
    <property type="match status" value="1"/>
</dbReference>
<name>A0A401RJ63_CHIPU</name>
<dbReference type="Pfam" id="PF03607">
    <property type="entry name" value="DCX"/>
    <property type="match status" value="1"/>
</dbReference>
<comment type="caution">
    <text evidence="2">The sequence shown here is derived from an EMBL/GenBank/DDBJ whole genome shotgun (WGS) entry which is preliminary data.</text>
</comment>
<dbReference type="EMBL" id="BEZZ01001386">
    <property type="protein sequence ID" value="GCC18167.1"/>
    <property type="molecule type" value="Genomic_DNA"/>
</dbReference>
<dbReference type="InterPro" id="IPR036572">
    <property type="entry name" value="Doublecortin_dom_sf"/>
</dbReference>
<dbReference type="STRING" id="137246.A0A401RJ63"/>
<accession>A0A401RJ63</accession>
<evidence type="ECO:0000313" key="3">
    <source>
        <dbReference type="Proteomes" id="UP000287033"/>
    </source>
</evidence>
<gene>
    <name evidence="2" type="ORF">chiPu_0017831</name>
</gene>
<feature type="domain" description="Doublecortin" evidence="1">
    <location>
        <begin position="135"/>
        <end position="208"/>
    </location>
</feature>
<dbReference type="PROSITE" id="PS50309">
    <property type="entry name" value="DC"/>
    <property type="match status" value="2"/>
</dbReference>
<dbReference type="PANTHER" id="PTHR23004">
    <property type="entry name" value="DOUBLECORTIN DOMAIN CONTAINING 2"/>
    <property type="match status" value="1"/>
</dbReference>
<dbReference type="Proteomes" id="UP000287033">
    <property type="component" value="Unassembled WGS sequence"/>
</dbReference>
<evidence type="ECO:0000313" key="2">
    <source>
        <dbReference type="EMBL" id="GCC18167.1"/>
    </source>
</evidence>
<dbReference type="SUPFAM" id="SSF89837">
    <property type="entry name" value="Doublecortin (DC)"/>
    <property type="match status" value="2"/>
</dbReference>
<dbReference type="OMA" id="CIVHIFR"/>
<dbReference type="FunFam" id="3.10.20.230:FF:000011">
    <property type="entry name" value="Doublecortin domain containing 2B"/>
    <property type="match status" value="1"/>
</dbReference>
<dbReference type="SMART" id="SM00537">
    <property type="entry name" value="DCX"/>
    <property type="match status" value="1"/>
</dbReference>
<dbReference type="AlphaFoldDB" id="A0A401RJ63"/>
<keyword evidence="3" id="KW-1185">Reference proteome</keyword>
<dbReference type="GO" id="GO:0005874">
    <property type="term" value="C:microtubule"/>
    <property type="evidence" value="ECO:0007669"/>
    <property type="project" value="TreeGrafter"/>
</dbReference>
<dbReference type="GO" id="GO:0005815">
    <property type="term" value="C:microtubule organizing center"/>
    <property type="evidence" value="ECO:0007669"/>
    <property type="project" value="TreeGrafter"/>
</dbReference>
<proteinExistence type="predicted"/>
<dbReference type="PANTHER" id="PTHR23004:SF10">
    <property type="entry name" value="DOUBLECORTIN DOMAIN-CONTAINING PROTEIN 2B"/>
    <property type="match status" value="1"/>
</dbReference>
<dbReference type="InterPro" id="IPR003533">
    <property type="entry name" value="Doublecortin_dom"/>
</dbReference>
<evidence type="ECO:0000259" key="1">
    <source>
        <dbReference type="PROSITE" id="PS50309"/>
    </source>
</evidence>
<dbReference type="Gene3D" id="3.10.20.230">
    <property type="entry name" value="Doublecortin domain"/>
    <property type="match status" value="2"/>
</dbReference>
<organism evidence="2 3">
    <name type="scientific">Chiloscyllium punctatum</name>
    <name type="common">Brownbanded bambooshark</name>
    <name type="synonym">Hemiscyllium punctatum</name>
    <dbReference type="NCBI Taxonomy" id="137246"/>
    <lineage>
        <taxon>Eukaryota</taxon>
        <taxon>Metazoa</taxon>
        <taxon>Chordata</taxon>
        <taxon>Craniata</taxon>
        <taxon>Vertebrata</taxon>
        <taxon>Chondrichthyes</taxon>
        <taxon>Elasmobranchii</taxon>
        <taxon>Galeomorphii</taxon>
        <taxon>Galeoidea</taxon>
        <taxon>Orectolobiformes</taxon>
        <taxon>Hemiscylliidae</taxon>
        <taxon>Chiloscyllium</taxon>
    </lineage>
</organism>
<reference evidence="2 3" key="1">
    <citation type="journal article" date="2018" name="Nat. Ecol. Evol.">
        <title>Shark genomes provide insights into elasmobranch evolution and the origin of vertebrates.</title>
        <authorList>
            <person name="Hara Y"/>
            <person name="Yamaguchi K"/>
            <person name="Onimaru K"/>
            <person name="Kadota M"/>
            <person name="Koyanagi M"/>
            <person name="Keeley SD"/>
            <person name="Tatsumi K"/>
            <person name="Tanaka K"/>
            <person name="Motone F"/>
            <person name="Kageyama Y"/>
            <person name="Nozu R"/>
            <person name="Adachi N"/>
            <person name="Nishimura O"/>
            <person name="Nakagawa R"/>
            <person name="Tanegashima C"/>
            <person name="Kiyatake I"/>
            <person name="Matsumoto R"/>
            <person name="Murakumo K"/>
            <person name="Nishida K"/>
            <person name="Terakita A"/>
            <person name="Kuratani S"/>
            <person name="Sato K"/>
            <person name="Hyodo S Kuraku.S."/>
        </authorList>
    </citation>
    <scope>NUCLEOTIDE SEQUENCE [LARGE SCALE GENOMIC DNA]</scope>
</reference>
<dbReference type="OrthoDB" id="1738954at2759"/>